<evidence type="ECO:0000256" key="6">
    <source>
        <dbReference type="ARBA" id="ARBA00023136"/>
    </source>
</evidence>
<dbReference type="Gene3D" id="1.10.3720.10">
    <property type="entry name" value="MetI-like"/>
    <property type="match status" value="1"/>
</dbReference>
<dbReference type="GO" id="GO:0055085">
    <property type="term" value="P:transmembrane transport"/>
    <property type="evidence" value="ECO:0007669"/>
    <property type="project" value="InterPro"/>
</dbReference>
<proteinExistence type="inferred from homology"/>
<evidence type="ECO:0000313" key="10">
    <source>
        <dbReference type="Proteomes" id="UP000273786"/>
    </source>
</evidence>
<dbReference type="PANTHER" id="PTHR30151">
    <property type="entry name" value="ALKANE SULFONATE ABC TRANSPORTER-RELATED, MEMBRANE SUBUNIT"/>
    <property type="match status" value="1"/>
</dbReference>
<feature type="transmembrane region" description="Helical" evidence="7">
    <location>
        <begin position="72"/>
        <end position="92"/>
    </location>
</feature>
<keyword evidence="10" id="KW-1185">Reference proteome</keyword>
<comment type="subcellular location">
    <subcellularLocation>
        <location evidence="1 7">Cell membrane</location>
        <topology evidence="1 7">Multi-pass membrane protein</topology>
    </subcellularLocation>
</comment>
<dbReference type="SUPFAM" id="SSF161098">
    <property type="entry name" value="MetI-like"/>
    <property type="match status" value="1"/>
</dbReference>
<keyword evidence="6 7" id="KW-0472">Membrane</keyword>
<comment type="similarity">
    <text evidence="7">Belongs to the binding-protein-dependent transport system permease family.</text>
</comment>
<organism evidence="9 10">
    <name type="scientific">Mesorhizobium tamadayense</name>
    <dbReference type="NCBI Taxonomy" id="425306"/>
    <lineage>
        <taxon>Bacteria</taxon>
        <taxon>Pseudomonadati</taxon>
        <taxon>Pseudomonadota</taxon>
        <taxon>Alphaproteobacteria</taxon>
        <taxon>Hyphomicrobiales</taxon>
        <taxon>Phyllobacteriaceae</taxon>
        <taxon>Mesorhizobium</taxon>
    </lineage>
</organism>
<feature type="domain" description="ABC transmembrane type-1" evidence="8">
    <location>
        <begin position="66"/>
        <end position="246"/>
    </location>
</feature>
<feature type="transmembrane region" description="Helical" evidence="7">
    <location>
        <begin position="189"/>
        <end position="208"/>
    </location>
</feature>
<accession>A0A3P3F671</accession>
<evidence type="ECO:0000256" key="4">
    <source>
        <dbReference type="ARBA" id="ARBA00022692"/>
    </source>
</evidence>
<reference evidence="9 10" key="1">
    <citation type="submission" date="2018-11" db="EMBL/GenBank/DDBJ databases">
        <title>the genome of Mesorhizobium tamadayense DSM 28320.</title>
        <authorList>
            <person name="Gao J."/>
        </authorList>
    </citation>
    <scope>NUCLEOTIDE SEQUENCE [LARGE SCALE GENOMIC DNA]</scope>
    <source>
        <strain evidence="9 10">DSM 28320</strain>
    </source>
</reference>
<dbReference type="PANTHER" id="PTHR30151:SF41">
    <property type="entry name" value="ABC TRANSPORTER PERMEASE PROTEIN"/>
    <property type="match status" value="1"/>
</dbReference>
<feature type="transmembrane region" description="Helical" evidence="7">
    <location>
        <begin position="228"/>
        <end position="249"/>
    </location>
</feature>
<dbReference type="Pfam" id="PF00528">
    <property type="entry name" value="BPD_transp_1"/>
    <property type="match status" value="1"/>
</dbReference>
<keyword evidence="4 7" id="KW-0812">Transmembrane</keyword>
<protein>
    <submittedName>
        <fullName evidence="9">ABC transporter permease</fullName>
    </submittedName>
</protein>
<keyword evidence="3" id="KW-1003">Cell membrane</keyword>
<feature type="transmembrane region" description="Helical" evidence="7">
    <location>
        <begin position="104"/>
        <end position="126"/>
    </location>
</feature>
<dbReference type="PROSITE" id="PS50928">
    <property type="entry name" value="ABC_TM1"/>
    <property type="match status" value="1"/>
</dbReference>
<evidence type="ECO:0000313" key="9">
    <source>
        <dbReference type="EMBL" id="RRH94110.1"/>
    </source>
</evidence>
<dbReference type="CDD" id="cd06261">
    <property type="entry name" value="TM_PBP2"/>
    <property type="match status" value="1"/>
</dbReference>
<dbReference type="InterPro" id="IPR000515">
    <property type="entry name" value="MetI-like"/>
</dbReference>
<dbReference type="GO" id="GO:0005886">
    <property type="term" value="C:plasma membrane"/>
    <property type="evidence" value="ECO:0007669"/>
    <property type="project" value="UniProtKB-SubCell"/>
</dbReference>
<name>A0A3P3F671_9HYPH</name>
<feature type="transmembrane region" description="Helical" evidence="7">
    <location>
        <begin position="18"/>
        <end position="38"/>
    </location>
</feature>
<evidence type="ECO:0000256" key="2">
    <source>
        <dbReference type="ARBA" id="ARBA00022448"/>
    </source>
</evidence>
<evidence type="ECO:0000256" key="5">
    <source>
        <dbReference type="ARBA" id="ARBA00022989"/>
    </source>
</evidence>
<evidence type="ECO:0000259" key="8">
    <source>
        <dbReference type="PROSITE" id="PS50928"/>
    </source>
</evidence>
<dbReference type="InterPro" id="IPR035906">
    <property type="entry name" value="MetI-like_sf"/>
</dbReference>
<keyword evidence="5 7" id="KW-1133">Transmembrane helix</keyword>
<keyword evidence="2 7" id="KW-0813">Transport</keyword>
<gene>
    <name evidence="9" type="ORF">EH240_27815</name>
</gene>
<sequence length="259" mass="28284">MDELASPRGLRLRAPRSLVTGLWLLVLVAVWAVAVRVLKISEFILPSPGSVLEWIATRPGYFLTATLSTLRLTLVGFGVGIAVAIPVGFALAKIRWLERALYPLIVFLQTMPLITIVPVLVIWLGYGLTTTSILVAFSVFFPVSVNTILGVRSIPHNLFFVTRTMGAGPIQTFQYIDWPMALPYLMSGFRISLAVAIVVAVVSEFIASNDGLGYVALRGVRNRDTVQIVAAVLIAAALGVIINSAAQYIEQMILKKYRE</sequence>
<evidence type="ECO:0000256" key="1">
    <source>
        <dbReference type="ARBA" id="ARBA00004651"/>
    </source>
</evidence>
<evidence type="ECO:0000256" key="7">
    <source>
        <dbReference type="RuleBase" id="RU363032"/>
    </source>
</evidence>
<dbReference type="AlphaFoldDB" id="A0A3P3F671"/>
<dbReference type="Proteomes" id="UP000273786">
    <property type="component" value="Unassembled WGS sequence"/>
</dbReference>
<comment type="caution">
    <text evidence="9">The sequence shown here is derived from an EMBL/GenBank/DDBJ whole genome shotgun (WGS) entry which is preliminary data.</text>
</comment>
<feature type="transmembrane region" description="Helical" evidence="7">
    <location>
        <begin position="132"/>
        <end position="151"/>
    </location>
</feature>
<dbReference type="EMBL" id="RQXT01000045">
    <property type="protein sequence ID" value="RRH94110.1"/>
    <property type="molecule type" value="Genomic_DNA"/>
</dbReference>
<dbReference type="OrthoDB" id="9786495at2"/>
<evidence type="ECO:0000256" key="3">
    <source>
        <dbReference type="ARBA" id="ARBA00022475"/>
    </source>
</evidence>